<sequence length="78" mass="9059">MGHIVVKFPCNQVNPCHIDDREENQEWGLVWFEAFMCSVTQCLWKTTIMPPQWGRSTGVLFIGKRMVYVKQACLVGLR</sequence>
<comment type="caution">
    <text evidence="1">The sequence shown here is derived from an EMBL/GenBank/DDBJ whole genome shotgun (WGS) entry which is preliminary data.</text>
</comment>
<organism evidence="1 2">
    <name type="scientific">Cronartium quercuum f. sp. fusiforme G11</name>
    <dbReference type="NCBI Taxonomy" id="708437"/>
    <lineage>
        <taxon>Eukaryota</taxon>
        <taxon>Fungi</taxon>
        <taxon>Dikarya</taxon>
        <taxon>Basidiomycota</taxon>
        <taxon>Pucciniomycotina</taxon>
        <taxon>Pucciniomycetes</taxon>
        <taxon>Pucciniales</taxon>
        <taxon>Coleosporiaceae</taxon>
        <taxon>Cronartium</taxon>
    </lineage>
</organism>
<dbReference type="EMBL" id="MU167460">
    <property type="protein sequence ID" value="KAG0140258.1"/>
    <property type="molecule type" value="Genomic_DNA"/>
</dbReference>
<dbReference type="AlphaFoldDB" id="A0A9P6T7B2"/>
<protein>
    <submittedName>
        <fullName evidence="1">Uncharacterized protein</fullName>
    </submittedName>
</protein>
<name>A0A9P6T7B2_9BASI</name>
<evidence type="ECO:0000313" key="1">
    <source>
        <dbReference type="EMBL" id="KAG0140258.1"/>
    </source>
</evidence>
<dbReference type="OrthoDB" id="200954at2759"/>
<evidence type="ECO:0000313" key="2">
    <source>
        <dbReference type="Proteomes" id="UP000886653"/>
    </source>
</evidence>
<dbReference type="Proteomes" id="UP000886653">
    <property type="component" value="Unassembled WGS sequence"/>
</dbReference>
<keyword evidence="2" id="KW-1185">Reference proteome</keyword>
<accession>A0A9P6T7B2</accession>
<proteinExistence type="predicted"/>
<gene>
    <name evidence="1" type="ORF">CROQUDRAFT_665437</name>
</gene>
<reference evidence="1" key="1">
    <citation type="submission" date="2013-11" db="EMBL/GenBank/DDBJ databases">
        <title>Genome sequence of the fusiform rust pathogen reveals effectors for host alternation and coevolution with pine.</title>
        <authorList>
            <consortium name="DOE Joint Genome Institute"/>
            <person name="Smith K."/>
            <person name="Pendleton A."/>
            <person name="Kubisiak T."/>
            <person name="Anderson C."/>
            <person name="Salamov A."/>
            <person name="Aerts A."/>
            <person name="Riley R."/>
            <person name="Clum A."/>
            <person name="Lindquist E."/>
            <person name="Ence D."/>
            <person name="Campbell M."/>
            <person name="Kronenberg Z."/>
            <person name="Feau N."/>
            <person name="Dhillon B."/>
            <person name="Hamelin R."/>
            <person name="Burleigh J."/>
            <person name="Smith J."/>
            <person name="Yandell M."/>
            <person name="Nelson C."/>
            <person name="Grigoriev I."/>
            <person name="Davis J."/>
        </authorList>
    </citation>
    <scope>NUCLEOTIDE SEQUENCE</scope>
    <source>
        <strain evidence="1">G11</strain>
    </source>
</reference>